<feature type="compositionally biased region" description="Basic residues" evidence="1">
    <location>
        <begin position="75"/>
        <end position="87"/>
    </location>
</feature>
<feature type="domain" description="Stability determinant" evidence="2">
    <location>
        <begin position="44"/>
        <end position="69"/>
    </location>
</feature>
<reference evidence="4" key="1">
    <citation type="journal article" date="2019" name="Int. J. Syst. Evol. Microbiol.">
        <title>The Global Catalogue of Microorganisms (GCM) 10K type strain sequencing project: providing services to taxonomists for standard genome sequencing and annotation.</title>
        <authorList>
            <consortium name="The Broad Institute Genomics Platform"/>
            <consortium name="The Broad Institute Genome Sequencing Center for Infectious Disease"/>
            <person name="Wu L."/>
            <person name="Ma J."/>
        </authorList>
    </citation>
    <scope>NUCLEOTIDE SEQUENCE [LARGE SCALE GENOMIC DNA]</scope>
    <source>
        <strain evidence="4">SHR3</strain>
    </source>
</reference>
<protein>
    <recommendedName>
        <fullName evidence="2">Stability determinant domain-containing protein</fullName>
    </recommendedName>
</protein>
<dbReference type="Pfam" id="PF21217">
    <property type="entry name" value="PaaA2"/>
    <property type="match status" value="1"/>
</dbReference>
<name>A0ABW1AUK7_9RHOO</name>
<gene>
    <name evidence="3" type="ORF">ACFPTN_16475</name>
</gene>
<sequence length="87" mass="9902">MAYLHNELHIVRVDLLDAPQDSEGDMSRRPRQDAAQQMQRVHEAAAYDAWFRAQVRATIDGPRPSVPDDAARTHFAPRKTALRQRGP</sequence>
<keyword evidence="4" id="KW-1185">Reference proteome</keyword>
<evidence type="ECO:0000256" key="1">
    <source>
        <dbReference type="SAM" id="MobiDB-lite"/>
    </source>
</evidence>
<evidence type="ECO:0000259" key="2">
    <source>
        <dbReference type="Pfam" id="PF21217"/>
    </source>
</evidence>
<organism evidence="3 4">
    <name type="scientific">Thauera sinica</name>
    <dbReference type="NCBI Taxonomy" id="2665146"/>
    <lineage>
        <taxon>Bacteria</taxon>
        <taxon>Pseudomonadati</taxon>
        <taxon>Pseudomonadota</taxon>
        <taxon>Betaproteobacteria</taxon>
        <taxon>Rhodocyclales</taxon>
        <taxon>Zoogloeaceae</taxon>
        <taxon>Thauera</taxon>
    </lineage>
</organism>
<proteinExistence type="predicted"/>
<evidence type="ECO:0000313" key="3">
    <source>
        <dbReference type="EMBL" id="MFC5770977.1"/>
    </source>
</evidence>
<evidence type="ECO:0000313" key="4">
    <source>
        <dbReference type="Proteomes" id="UP001595974"/>
    </source>
</evidence>
<dbReference type="InterPro" id="IPR048851">
    <property type="entry name" value="PaaA2_dom"/>
</dbReference>
<comment type="caution">
    <text evidence="3">The sequence shown here is derived from an EMBL/GenBank/DDBJ whole genome shotgun (WGS) entry which is preliminary data.</text>
</comment>
<dbReference type="Proteomes" id="UP001595974">
    <property type="component" value="Unassembled WGS sequence"/>
</dbReference>
<feature type="region of interest" description="Disordered" evidence="1">
    <location>
        <begin position="61"/>
        <end position="87"/>
    </location>
</feature>
<dbReference type="EMBL" id="JBHSOG010000068">
    <property type="protein sequence ID" value="MFC5770977.1"/>
    <property type="molecule type" value="Genomic_DNA"/>
</dbReference>
<dbReference type="Gene3D" id="6.20.450.20">
    <property type="match status" value="1"/>
</dbReference>
<accession>A0ABW1AUK7</accession>
<dbReference type="RefSeq" id="WP_096453126.1">
    <property type="nucleotide sequence ID" value="NZ_JBHSOG010000068.1"/>
</dbReference>